<dbReference type="PROSITE" id="PS51257">
    <property type="entry name" value="PROKAR_LIPOPROTEIN"/>
    <property type="match status" value="1"/>
</dbReference>
<dbReference type="EC" id="5.2.1.8" evidence="2"/>
<dbReference type="Gene3D" id="3.10.50.40">
    <property type="match status" value="1"/>
</dbReference>
<keyword evidence="3" id="KW-0697">Rotamase</keyword>
<name>A0A6J6EI76_9ZZZZ</name>
<dbReference type="AlphaFoldDB" id="A0A6J6EI76"/>
<dbReference type="EMBL" id="CAEZTV010000009">
    <property type="protein sequence ID" value="CAB4574093.1"/>
    <property type="molecule type" value="Genomic_DNA"/>
</dbReference>
<dbReference type="SUPFAM" id="SSF54534">
    <property type="entry name" value="FKBP-like"/>
    <property type="match status" value="1"/>
</dbReference>
<proteinExistence type="predicted"/>
<dbReference type="InterPro" id="IPR001179">
    <property type="entry name" value="PPIase_FKBP_dom"/>
</dbReference>
<evidence type="ECO:0000256" key="3">
    <source>
        <dbReference type="ARBA" id="ARBA00023110"/>
    </source>
</evidence>
<feature type="domain" description="PPIase FKBP-type" evidence="5">
    <location>
        <begin position="86"/>
        <end position="172"/>
    </location>
</feature>
<dbReference type="Pfam" id="PF00254">
    <property type="entry name" value="FKBP_C"/>
    <property type="match status" value="1"/>
</dbReference>
<organism evidence="6">
    <name type="scientific">freshwater metagenome</name>
    <dbReference type="NCBI Taxonomy" id="449393"/>
    <lineage>
        <taxon>unclassified sequences</taxon>
        <taxon>metagenomes</taxon>
        <taxon>ecological metagenomes</taxon>
    </lineage>
</organism>
<accession>A0A6J6EI76</accession>
<reference evidence="6" key="1">
    <citation type="submission" date="2020-05" db="EMBL/GenBank/DDBJ databases">
        <authorList>
            <person name="Chiriac C."/>
            <person name="Salcher M."/>
            <person name="Ghai R."/>
            <person name="Kavagutti S V."/>
        </authorList>
    </citation>
    <scope>NUCLEOTIDE SEQUENCE</scope>
</reference>
<sequence length="172" mass="17593">MKKILSTLLVLGLLTSCSTDGGLDSMTGGQTGSSEVTGDSMGVFEFPSVTDNAGKEPSIGSLVGAPPATLQQKDIIVGKGAQATASSTLEVHYVLITYSNGALVESSWSSNQTATFPLSGVIAGWQEGMPGMKEGGRRVLIVPPSLGYGEMGSGPIAPNETLVFVVDLVKVS</sequence>
<evidence type="ECO:0000256" key="1">
    <source>
        <dbReference type="ARBA" id="ARBA00000971"/>
    </source>
</evidence>
<evidence type="ECO:0000313" key="6">
    <source>
        <dbReference type="EMBL" id="CAB4574093.1"/>
    </source>
</evidence>
<dbReference type="InterPro" id="IPR046357">
    <property type="entry name" value="PPIase_dom_sf"/>
</dbReference>
<evidence type="ECO:0000256" key="4">
    <source>
        <dbReference type="ARBA" id="ARBA00023235"/>
    </source>
</evidence>
<gene>
    <name evidence="6" type="ORF">UFOPK1747_00151</name>
</gene>
<dbReference type="PANTHER" id="PTHR43811">
    <property type="entry name" value="FKBP-TYPE PEPTIDYL-PROLYL CIS-TRANS ISOMERASE FKPA"/>
    <property type="match status" value="1"/>
</dbReference>
<protein>
    <recommendedName>
        <fullName evidence="2">peptidylprolyl isomerase</fullName>
        <ecNumber evidence="2">5.2.1.8</ecNumber>
    </recommendedName>
</protein>
<dbReference type="PANTHER" id="PTHR43811:SF19">
    <property type="entry name" value="39 KDA FK506-BINDING NUCLEAR PROTEIN"/>
    <property type="match status" value="1"/>
</dbReference>
<dbReference type="GO" id="GO:0003755">
    <property type="term" value="F:peptidyl-prolyl cis-trans isomerase activity"/>
    <property type="evidence" value="ECO:0007669"/>
    <property type="project" value="UniProtKB-KW"/>
</dbReference>
<dbReference type="PROSITE" id="PS50059">
    <property type="entry name" value="FKBP_PPIASE"/>
    <property type="match status" value="1"/>
</dbReference>
<keyword evidence="4" id="KW-0413">Isomerase</keyword>
<comment type="catalytic activity">
    <reaction evidence="1">
        <text>[protein]-peptidylproline (omega=180) = [protein]-peptidylproline (omega=0)</text>
        <dbReference type="Rhea" id="RHEA:16237"/>
        <dbReference type="Rhea" id="RHEA-COMP:10747"/>
        <dbReference type="Rhea" id="RHEA-COMP:10748"/>
        <dbReference type="ChEBI" id="CHEBI:83833"/>
        <dbReference type="ChEBI" id="CHEBI:83834"/>
        <dbReference type="EC" id="5.2.1.8"/>
    </reaction>
</comment>
<evidence type="ECO:0000259" key="5">
    <source>
        <dbReference type="PROSITE" id="PS50059"/>
    </source>
</evidence>
<evidence type="ECO:0000256" key="2">
    <source>
        <dbReference type="ARBA" id="ARBA00013194"/>
    </source>
</evidence>